<dbReference type="GO" id="GO:0004467">
    <property type="term" value="F:long-chain fatty acid-CoA ligase activity"/>
    <property type="evidence" value="ECO:0007669"/>
    <property type="project" value="UniProtKB-EC"/>
</dbReference>
<dbReference type="PANTHER" id="PTHR43272">
    <property type="entry name" value="LONG-CHAIN-FATTY-ACID--COA LIGASE"/>
    <property type="match status" value="1"/>
</dbReference>
<reference evidence="4" key="1">
    <citation type="submission" date="2022-07" db="EMBL/GenBank/DDBJ databases">
        <title>Phylogenomic reconstructions and comparative analyses of Kickxellomycotina fungi.</title>
        <authorList>
            <person name="Reynolds N.K."/>
            <person name="Stajich J.E."/>
            <person name="Barry K."/>
            <person name="Grigoriev I.V."/>
            <person name="Crous P."/>
            <person name="Smith M.E."/>
        </authorList>
    </citation>
    <scope>NUCLEOTIDE SEQUENCE</scope>
    <source>
        <strain evidence="4">NBRC 32514</strain>
    </source>
</reference>
<dbReference type="PANTHER" id="PTHR43272:SF33">
    <property type="entry name" value="AMP-BINDING DOMAIN-CONTAINING PROTEIN-RELATED"/>
    <property type="match status" value="1"/>
</dbReference>
<evidence type="ECO:0000259" key="3">
    <source>
        <dbReference type="Pfam" id="PF00501"/>
    </source>
</evidence>
<proteinExistence type="predicted"/>
<evidence type="ECO:0000256" key="1">
    <source>
        <dbReference type="ARBA" id="ARBA00022741"/>
    </source>
</evidence>
<dbReference type="InterPro" id="IPR042099">
    <property type="entry name" value="ANL_N_sf"/>
</dbReference>
<dbReference type="InterPro" id="IPR000873">
    <property type="entry name" value="AMP-dep_synth/lig_dom"/>
</dbReference>
<keyword evidence="5" id="KW-1185">Reference proteome</keyword>
<dbReference type="EC" id="6.2.1.3" evidence="4"/>
<organism evidence="4 5">
    <name type="scientific">Coemansia erecta</name>
    <dbReference type="NCBI Taxonomy" id="147472"/>
    <lineage>
        <taxon>Eukaryota</taxon>
        <taxon>Fungi</taxon>
        <taxon>Fungi incertae sedis</taxon>
        <taxon>Zoopagomycota</taxon>
        <taxon>Kickxellomycotina</taxon>
        <taxon>Kickxellomycetes</taxon>
        <taxon>Kickxellales</taxon>
        <taxon>Kickxellaceae</taxon>
        <taxon>Coemansia</taxon>
    </lineage>
</organism>
<dbReference type="GO" id="GO:0005524">
    <property type="term" value="F:ATP binding"/>
    <property type="evidence" value="ECO:0007669"/>
    <property type="project" value="UniProtKB-KW"/>
</dbReference>
<evidence type="ECO:0000256" key="2">
    <source>
        <dbReference type="ARBA" id="ARBA00022840"/>
    </source>
</evidence>
<dbReference type="EMBL" id="JANBOJ010001000">
    <property type="protein sequence ID" value="KAJ1718341.1"/>
    <property type="molecule type" value="Genomic_DNA"/>
</dbReference>
<dbReference type="Proteomes" id="UP001149813">
    <property type="component" value="Unassembled WGS sequence"/>
</dbReference>
<comment type="caution">
    <text evidence="4">The sequence shown here is derived from an EMBL/GenBank/DDBJ whole genome shotgun (WGS) entry which is preliminary data.</text>
</comment>
<keyword evidence="1" id="KW-0547">Nucleotide-binding</keyword>
<dbReference type="SUPFAM" id="SSF56801">
    <property type="entry name" value="Acetyl-CoA synthetase-like"/>
    <property type="match status" value="1"/>
</dbReference>
<dbReference type="OrthoDB" id="1700726at2759"/>
<sequence length="223" mass="24890">MLKSFVVPSSDIPGYSPIYRHPDYKDGTHKSSYADITTLYEVFKAQAKNHPKENFLGARTYYPETDAFGNYEWLTTASVDEMVDDFGSGLDQLFAAYASDKNEATGQQPLGIFSINRPEWILTELAAFRSRRYSVGISDGAGVESSEFYIRCSELKVLVCSIDKIPRILERIEHIPNLKVIVSMDKLDCSKPTPLTQAFNAKTAEVLKTKAESLGIVLTDIAQ</sequence>
<accession>A0A9W7XS69</accession>
<gene>
    <name evidence="4" type="primary">FAA2_27</name>
    <name evidence="4" type="ORF">LPJ53_006567</name>
</gene>
<feature type="domain" description="AMP-dependent synthetase/ligase" evidence="3">
    <location>
        <begin position="62"/>
        <end position="202"/>
    </location>
</feature>
<evidence type="ECO:0000313" key="4">
    <source>
        <dbReference type="EMBL" id="KAJ1718341.1"/>
    </source>
</evidence>
<name>A0A9W7XS69_9FUNG</name>
<evidence type="ECO:0000313" key="5">
    <source>
        <dbReference type="Proteomes" id="UP001149813"/>
    </source>
</evidence>
<dbReference type="GO" id="GO:0016020">
    <property type="term" value="C:membrane"/>
    <property type="evidence" value="ECO:0007669"/>
    <property type="project" value="TreeGrafter"/>
</dbReference>
<dbReference type="GO" id="GO:0005783">
    <property type="term" value="C:endoplasmic reticulum"/>
    <property type="evidence" value="ECO:0007669"/>
    <property type="project" value="TreeGrafter"/>
</dbReference>
<dbReference type="Pfam" id="PF00501">
    <property type="entry name" value="AMP-binding"/>
    <property type="match status" value="1"/>
</dbReference>
<dbReference type="AlphaFoldDB" id="A0A9W7XS69"/>
<protein>
    <submittedName>
        <fullName evidence="4">Medium-chain fatty acid-CoA ligase faa2</fullName>
        <ecNumber evidence="4">6.2.1.3</ecNumber>
    </submittedName>
</protein>
<keyword evidence="4" id="KW-0436">Ligase</keyword>
<keyword evidence="2" id="KW-0067">ATP-binding</keyword>
<feature type="non-terminal residue" evidence="4">
    <location>
        <position position="223"/>
    </location>
</feature>
<dbReference type="Gene3D" id="3.40.50.12780">
    <property type="entry name" value="N-terminal domain of ligase-like"/>
    <property type="match status" value="1"/>
</dbReference>